<comment type="caution">
    <text evidence="7">The sequence shown here is derived from an EMBL/GenBank/DDBJ whole genome shotgun (WGS) entry which is preliminary data.</text>
</comment>
<organism evidence="7 8">
    <name type="scientific">Vibrio variabilis</name>
    <dbReference type="NCBI Taxonomy" id="990271"/>
    <lineage>
        <taxon>Bacteria</taxon>
        <taxon>Pseudomonadati</taxon>
        <taxon>Pseudomonadota</taxon>
        <taxon>Gammaproteobacteria</taxon>
        <taxon>Vibrionales</taxon>
        <taxon>Vibrionaceae</taxon>
        <taxon>Vibrio</taxon>
    </lineage>
</organism>
<reference evidence="8" key="2">
    <citation type="submission" date="2014-09" db="EMBL/GenBank/DDBJ databases">
        <authorList>
            <consortium name="NBRP consortium"/>
            <person name="Sawabe T."/>
            <person name="Meirelles P."/>
            <person name="Nakanishi M."/>
            <person name="Sayaka M."/>
            <person name="Hattori M."/>
            <person name="Ohkuma M."/>
        </authorList>
    </citation>
    <scope>NUCLEOTIDE SEQUENCE [LARGE SCALE GENOMIC DNA]</scope>
    <source>
        <strain evidence="8">JCM 19239</strain>
    </source>
</reference>
<comment type="subunit">
    <text evidence="6">The basal body constitutes a major portion of the flagellar organelle and consists of a number of rings mounted on a central rod.</text>
</comment>
<accession>A0ABQ0JGQ5</accession>
<dbReference type="EMBL" id="BBMS01000036">
    <property type="protein sequence ID" value="GAL27945.1"/>
    <property type="molecule type" value="Genomic_DNA"/>
</dbReference>
<keyword evidence="7" id="KW-0282">Flagellum</keyword>
<evidence type="ECO:0000313" key="8">
    <source>
        <dbReference type="Proteomes" id="UP000029223"/>
    </source>
</evidence>
<protein>
    <recommendedName>
        <fullName evidence="3 6">Flagellar basal body rod protein FlgB</fullName>
    </recommendedName>
</protein>
<keyword evidence="7" id="KW-0969">Cilium</keyword>
<dbReference type="PANTHER" id="PTHR30435">
    <property type="entry name" value="FLAGELLAR PROTEIN"/>
    <property type="match status" value="1"/>
</dbReference>
<name>A0ABQ0JGQ5_9VIBR</name>
<sequence>MNDEVSMAISFNNALGIHQHTVGVREKNAEVISTNIAQANTPGYKAKGMDFDRALRAATSGASIGLSRTDGRHISASTNVSGEVLYRTPTQPDTGDGNTVDVDLERNLFMQNQLRHQASVDFLGSKFKNMTKAIKGE</sequence>
<evidence type="ECO:0000256" key="1">
    <source>
        <dbReference type="ARBA" id="ARBA00004117"/>
    </source>
</evidence>
<evidence type="ECO:0000313" key="7">
    <source>
        <dbReference type="EMBL" id="GAL27945.1"/>
    </source>
</evidence>
<evidence type="ECO:0000256" key="4">
    <source>
        <dbReference type="ARBA" id="ARBA00023143"/>
    </source>
</evidence>
<gene>
    <name evidence="7" type="ORF">JCM19239_3402</name>
</gene>
<evidence type="ECO:0000256" key="3">
    <source>
        <dbReference type="ARBA" id="ARBA00014376"/>
    </source>
</evidence>
<dbReference type="Proteomes" id="UP000029223">
    <property type="component" value="Unassembled WGS sequence"/>
</dbReference>
<evidence type="ECO:0000256" key="5">
    <source>
        <dbReference type="ARBA" id="ARBA00024934"/>
    </source>
</evidence>
<comment type="function">
    <text evidence="5 6">Structural component of flagellum, the bacterial motility apparatus. Part of the rod structure of flagellar basal body.</text>
</comment>
<keyword evidence="4 6" id="KW-0975">Bacterial flagellum</keyword>
<evidence type="ECO:0000256" key="2">
    <source>
        <dbReference type="ARBA" id="ARBA00009677"/>
    </source>
</evidence>
<dbReference type="InterPro" id="IPR006300">
    <property type="entry name" value="FlgB"/>
</dbReference>
<evidence type="ECO:0000256" key="6">
    <source>
        <dbReference type="PIRNR" id="PIRNR002889"/>
    </source>
</evidence>
<comment type="similarity">
    <text evidence="2 6">Belongs to the flagella basal body rod proteins family.</text>
</comment>
<dbReference type="PANTHER" id="PTHR30435:SF12">
    <property type="entry name" value="FLAGELLAR BASAL BODY ROD PROTEIN FLGB"/>
    <property type="match status" value="1"/>
</dbReference>
<comment type="subcellular location">
    <subcellularLocation>
        <location evidence="1 6">Bacterial flagellum basal body</location>
    </subcellularLocation>
</comment>
<keyword evidence="7" id="KW-0966">Cell projection</keyword>
<reference evidence="8" key="1">
    <citation type="submission" date="2014-09" db="EMBL/GenBank/DDBJ databases">
        <title>Vibrio variabilis JCM 19239. (C206) whole genome shotgun sequence.</title>
        <authorList>
            <person name="Sawabe T."/>
            <person name="Meirelles P."/>
            <person name="Nakanishi M."/>
            <person name="Sayaka M."/>
            <person name="Hattori M."/>
            <person name="Ohkuma M."/>
        </authorList>
    </citation>
    <scope>NUCLEOTIDE SEQUENCE [LARGE SCALE GENOMIC DNA]</scope>
    <source>
        <strain evidence="8">JCM 19239</strain>
    </source>
</reference>
<keyword evidence="8" id="KW-1185">Reference proteome</keyword>
<dbReference type="PIRSF" id="PIRSF002889">
    <property type="entry name" value="Rod_FlgB"/>
    <property type="match status" value="1"/>
</dbReference>
<proteinExistence type="inferred from homology"/>
<dbReference type="NCBIfam" id="TIGR01396">
    <property type="entry name" value="FlgB"/>
    <property type="match status" value="1"/>
</dbReference>